<dbReference type="OrthoDB" id="2079182at2"/>
<dbReference type="Pfam" id="PF05065">
    <property type="entry name" value="Phage_capsid"/>
    <property type="match status" value="1"/>
</dbReference>
<dbReference type="InterPro" id="IPR024455">
    <property type="entry name" value="Phage_capsid"/>
</dbReference>
<reference evidence="4 5" key="1">
    <citation type="submission" date="2017-06" db="EMBL/GenBank/DDBJ databases">
        <title>Sequencing and comparative analysis of myxobacterial genomes.</title>
        <authorList>
            <person name="Rupp O."/>
            <person name="Goesmann A."/>
            <person name="Sogaard-Andersen L."/>
        </authorList>
    </citation>
    <scope>NUCLEOTIDE SEQUENCE [LARGE SCALE GENOMIC DNA]</scope>
    <source>
        <strain evidence="4 5">DSM 14697</strain>
    </source>
</reference>
<organism evidence="4 5">
    <name type="scientific">Corallococcus macrosporus DSM 14697</name>
    <dbReference type="NCBI Taxonomy" id="1189310"/>
    <lineage>
        <taxon>Bacteria</taxon>
        <taxon>Pseudomonadati</taxon>
        <taxon>Myxococcota</taxon>
        <taxon>Myxococcia</taxon>
        <taxon>Myxococcales</taxon>
        <taxon>Cystobacterineae</taxon>
        <taxon>Myxococcaceae</taxon>
        <taxon>Corallococcus</taxon>
    </lineage>
</organism>
<sequence length="286" mass="30935">MSRLDNSTLLAKADLALADLTAGGGILQPAQAQKFMRLLIKQSVLLQQCTVVPMAAPKQQFSKLKFGSRILRPGQEATAVPAAQRVKPDLSQVELDAKLFKGEVRLSDEVLEDSIERGELRQTLMEMMADAISRDMEEILVNGDTASADPFLATLDGVLKQATSNVVDAAGAPISKDVLGDLLKSLPSEHLRDKSSMGFLLPASTRTWTTAARWRRGPRLSATSSSRATRRSSTRASRCGRFPSGRRTSARRMTAPRCCCATRRTSTSASGGRFASSLRGTSPRAR</sequence>
<dbReference type="KEGG" id="mmas:MYMAC_001554"/>
<dbReference type="SUPFAM" id="SSF56563">
    <property type="entry name" value="Major capsid protein gp5"/>
    <property type="match status" value="1"/>
</dbReference>
<evidence type="ECO:0000256" key="1">
    <source>
        <dbReference type="ARBA" id="ARBA00004328"/>
    </source>
</evidence>
<accession>A0A250JS58</accession>
<dbReference type="EMBL" id="CP022203">
    <property type="protein sequence ID" value="ATB45966.1"/>
    <property type="molecule type" value="Genomic_DNA"/>
</dbReference>
<evidence type="ECO:0000313" key="5">
    <source>
        <dbReference type="Proteomes" id="UP000217343"/>
    </source>
</evidence>
<dbReference type="RefSeq" id="WP_095957605.1">
    <property type="nucleotide sequence ID" value="NZ_CP022203.1"/>
</dbReference>
<dbReference type="NCBIfam" id="TIGR01554">
    <property type="entry name" value="major_cap_HK97"/>
    <property type="match status" value="1"/>
</dbReference>
<protein>
    <submittedName>
        <fullName evidence="4">Terminase</fullName>
    </submittedName>
</protein>
<feature type="region of interest" description="Disordered" evidence="2">
    <location>
        <begin position="212"/>
        <end position="286"/>
    </location>
</feature>
<dbReference type="Proteomes" id="UP000217343">
    <property type="component" value="Chromosome"/>
</dbReference>
<gene>
    <name evidence="4" type="ORF">MYMAC_001554</name>
</gene>
<dbReference type="AlphaFoldDB" id="A0A250JS58"/>
<feature type="domain" description="Phage capsid-like C-terminal" evidence="3">
    <location>
        <begin position="23"/>
        <end position="192"/>
    </location>
</feature>
<evidence type="ECO:0000259" key="3">
    <source>
        <dbReference type="Pfam" id="PF05065"/>
    </source>
</evidence>
<proteinExistence type="predicted"/>
<comment type="subcellular location">
    <subcellularLocation>
        <location evidence="1">Virion</location>
    </subcellularLocation>
</comment>
<name>A0A250JS58_9BACT</name>
<dbReference type="InterPro" id="IPR054612">
    <property type="entry name" value="Phage_capsid-like_C"/>
</dbReference>
<keyword evidence="5" id="KW-1185">Reference proteome</keyword>
<evidence type="ECO:0000256" key="2">
    <source>
        <dbReference type="SAM" id="MobiDB-lite"/>
    </source>
</evidence>
<evidence type="ECO:0000313" key="4">
    <source>
        <dbReference type="EMBL" id="ATB45966.1"/>
    </source>
</evidence>